<dbReference type="EMBL" id="MFSS01000107">
    <property type="protein sequence ID" value="OGI41952.1"/>
    <property type="molecule type" value="Genomic_DNA"/>
</dbReference>
<dbReference type="Proteomes" id="UP000177925">
    <property type="component" value="Unassembled WGS sequence"/>
</dbReference>
<organism evidence="1 2">
    <name type="scientific">Candidatus Muproteobacteria bacterium RBG_16_64_11</name>
    <dbReference type="NCBI Taxonomy" id="1817758"/>
    <lineage>
        <taxon>Bacteria</taxon>
        <taxon>Pseudomonadati</taxon>
        <taxon>Pseudomonadota</taxon>
        <taxon>Candidatus Muproteobacteria</taxon>
    </lineage>
</organism>
<name>A0A1F6TA12_9PROT</name>
<sequence>MAFPPPIAEARRLLDEANAEIVAAHAASAPRSGEQGTPGQAGEALRQFFAIAANLDKTEGETGPILSDDVNQLGDYGLNLLLDLAAWAARLGLDQARRNVQAATLSATDWLMRHHGRIRNLGPVVDALADTANRTSDPRQLTQLAAFIGAVAQACDDYLQQDLEKTNPGRPWRLLHLNRGIVATRSHDPALMQQVFDELVRCLPEEAPAFFEQGMQQMVALDYPAPVREVMGRYHDRWKPRPTLH</sequence>
<comment type="caution">
    <text evidence="1">The sequence shown here is derived from an EMBL/GenBank/DDBJ whole genome shotgun (WGS) entry which is preliminary data.</text>
</comment>
<proteinExistence type="predicted"/>
<gene>
    <name evidence="1" type="ORF">A2150_01795</name>
</gene>
<evidence type="ECO:0000313" key="2">
    <source>
        <dbReference type="Proteomes" id="UP000177925"/>
    </source>
</evidence>
<protein>
    <submittedName>
        <fullName evidence="1">Uncharacterized protein</fullName>
    </submittedName>
</protein>
<dbReference type="AlphaFoldDB" id="A0A1F6TA12"/>
<evidence type="ECO:0000313" key="1">
    <source>
        <dbReference type="EMBL" id="OGI41952.1"/>
    </source>
</evidence>
<reference evidence="1 2" key="1">
    <citation type="journal article" date="2016" name="Nat. Commun.">
        <title>Thousands of microbial genomes shed light on interconnected biogeochemical processes in an aquifer system.</title>
        <authorList>
            <person name="Anantharaman K."/>
            <person name="Brown C.T."/>
            <person name="Hug L.A."/>
            <person name="Sharon I."/>
            <person name="Castelle C.J."/>
            <person name="Probst A.J."/>
            <person name="Thomas B.C."/>
            <person name="Singh A."/>
            <person name="Wilkins M.J."/>
            <person name="Karaoz U."/>
            <person name="Brodie E.L."/>
            <person name="Williams K.H."/>
            <person name="Hubbard S.S."/>
            <person name="Banfield J.F."/>
        </authorList>
    </citation>
    <scope>NUCLEOTIDE SEQUENCE [LARGE SCALE GENOMIC DNA]</scope>
</reference>
<accession>A0A1F6TA12</accession>